<dbReference type="EnsemblMetazoa" id="GPPI007796-RA">
    <property type="protein sequence ID" value="GPPI007796-PA"/>
    <property type="gene ID" value="GPPI007796"/>
</dbReference>
<accession>A0A1B0ATA6</accession>
<sequence>YQLFSTACHKGDTSYNGKGGTAIEATLVDWFYQIFLVPPTIPQQNKPLPLPPSLVPPLQQGVSHFSNLLADRSTLLKSTRQTQPACQAKAAVVVRRTSIIILMEMHLTLLILDQSQDTALHRIISRKEMKCYRNHQKEININSVSR</sequence>
<reference evidence="1" key="2">
    <citation type="submission" date="2020-05" db="UniProtKB">
        <authorList>
            <consortium name="EnsemblMetazoa"/>
        </authorList>
    </citation>
    <scope>IDENTIFICATION</scope>
    <source>
        <strain evidence="1">IAEA</strain>
    </source>
</reference>
<proteinExistence type="predicted"/>
<organism evidence="1 2">
    <name type="scientific">Glossina palpalis gambiensis</name>
    <dbReference type="NCBI Taxonomy" id="67801"/>
    <lineage>
        <taxon>Eukaryota</taxon>
        <taxon>Metazoa</taxon>
        <taxon>Ecdysozoa</taxon>
        <taxon>Arthropoda</taxon>
        <taxon>Hexapoda</taxon>
        <taxon>Insecta</taxon>
        <taxon>Pterygota</taxon>
        <taxon>Neoptera</taxon>
        <taxon>Endopterygota</taxon>
        <taxon>Diptera</taxon>
        <taxon>Brachycera</taxon>
        <taxon>Muscomorpha</taxon>
        <taxon>Hippoboscoidea</taxon>
        <taxon>Glossinidae</taxon>
        <taxon>Glossina</taxon>
    </lineage>
</organism>
<keyword evidence="2" id="KW-1185">Reference proteome</keyword>
<dbReference type="AlphaFoldDB" id="A0A1B0ATA6"/>
<reference evidence="2" key="1">
    <citation type="submission" date="2015-01" db="EMBL/GenBank/DDBJ databases">
        <authorList>
            <person name="Aksoy S."/>
            <person name="Warren W."/>
            <person name="Wilson R.K."/>
        </authorList>
    </citation>
    <scope>NUCLEOTIDE SEQUENCE [LARGE SCALE GENOMIC DNA]</scope>
    <source>
        <strain evidence="2">IAEA</strain>
    </source>
</reference>
<evidence type="ECO:0000313" key="1">
    <source>
        <dbReference type="EnsemblMetazoa" id="GPPI007796-PA"/>
    </source>
</evidence>
<name>A0A1B0ATA6_9MUSC</name>
<dbReference type="Proteomes" id="UP000092460">
    <property type="component" value="Unassembled WGS sequence"/>
</dbReference>
<evidence type="ECO:0000313" key="2">
    <source>
        <dbReference type="Proteomes" id="UP000092460"/>
    </source>
</evidence>
<dbReference type="VEuPathDB" id="VectorBase:GPPI007796"/>
<protein>
    <submittedName>
        <fullName evidence="1">Uncharacterized protein</fullName>
    </submittedName>
</protein>
<dbReference type="EMBL" id="JXJN01003222">
    <property type="status" value="NOT_ANNOTATED_CDS"/>
    <property type="molecule type" value="Genomic_DNA"/>
</dbReference>